<organism evidence="1 2">
    <name type="scientific">Acidithiobacillus sulfuriphilus</name>
    <dbReference type="NCBI Taxonomy" id="1867749"/>
    <lineage>
        <taxon>Bacteria</taxon>
        <taxon>Pseudomonadati</taxon>
        <taxon>Pseudomonadota</taxon>
        <taxon>Acidithiobacillia</taxon>
        <taxon>Acidithiobacillales</taxon>
        <taxon>Acidithiobacillaceae</taxon>
        <taxon>Acidithiobacillus</taxon>
    </lineage>
</organism>
<dbReference type="Proteomes" id="UP000271650">
    <property type="component" value="Chromosome"/>
</dbReference>
<gene>
    <name evidence="1" type="ORF">EC580_010340</name>
</gene>
<accession>A0ACD5HM62</accession>
<dbReference type="EMBL" id="CP127527">
    <property type="protein sequence ID" value="XRI76353.1"/>
    <property type="molecule type" value="Genomic_DNA"/>
</dbReference>
<reference evidence="1 2" key="1">
    <citation type="journal article" date="2019" name="Int. J. Syst. Evol. Microbiol.">
        <title>Acidithiobacillus sulfuriphilus sp. nov.: an extremely acidophilic sulfur-oxidizing chemolithotroph isolated from a neutral pH environment.</title>
        <authorList>
            <person name="Falagan C."/>
            <person name="Moya-Beltran A."/>
            <person name="Castro M."/>
            <person name="Quatrini R."/>
            <person name="Johnson D.B."/>
        </authorList>
    </citation>
    <scope>NUCLEOTIDE SEQUENCE [LARGE SCALE GENOMIC DNA]</scope>
    <source>
        <strain evidence="1 2">CJ-2</strain>
    </source>
</reference>
<keyword evidence="2" id="KW-1185">Reference proteome</keyword>
<name>A0ACD5HM62_9PROT</name>
<evidence type="ECO:0000313" key="1">
    <source>
        <dbReference type="EMBL" id="XRI76353.1"/>
    </source>
</evidence>
<sequence>MPCRASPWGPLGGQFSAAVLQIGGNASAWLRMQGQGPGWLNLNWRSVAGRWTAQAQGDLQVAPLLAGAGFLPKGWQAQGQGALTARAAGARWAQADHVALHLQGQGLGFSNAAGLRAAQDVQLEMAAAGSRGKTWSGTAQLRWRKGAVLWSPWYWSAPAAQPVSSRLRWQLGARDLRLTAWQIIWPGLGTASATARIPRGGGAARWTVEHADLAAGPFYATWVKPLAAAGGLAADLQAQGSLHFSLDWQGGLQAISWQIGDAGLQDAQKRIAIQGLASQGRWAAQGPAAQASLAWHAAELYRLPVGPVDGRFLLAGKGFSLLHPVQIVLLGGSLRVQQLDGNWSGPRAGFRLAGALQNANLTALATAFHWPPFTGRVAAVIPELRYAQGNLETSGVLSAQAFGGNVLVQDLRIRNLLGAFPILTADVRMRGLQLKPLTEAFHFGFISGVLDGDVHDLRLLNWRPDAFSARFYTVRSPGVAQQISQAAVQNLTRLGGGNGLSGFFQTLFLRMFKTFRYAHLGLGVILHNNVAELSGVGREDKGFVILQGEGLPRVDVVGYNPRVGWSELLARLATAMHSGAQVKTGE</sequence>
<protein>
    <submittedName>
        <fullName evidence="1">Uncharacterized protein</fullName>
    </submittedName>
</protein>
<evidence type="ECO:0000313" key="2">
    <source>
        <dbReference type="Proteomes" id="UP000271650"/>
    </source>
</evidence>
<proteinExistence type="predicted"/>